<reference evidence="2 3" key="1">
    <citation type="submission" date="2015-03" db="EMBL/GenBank/DDBJ databases">
        <title>Draft genome sequence of Luteibacter yeojuensis strain SU11.</title>
        <authorList>
            <person name="Sulaiman J."/>
            <person name="Priya K."/>
            <person name="Chan K.-G."/>
        </authorList>
    </citation>
    <scope>NUCLEOTIDE SEQUENCE [LARGE SCALE GENOMIC DNA]</scope>
    <source>
        <strain evidence="2 3">SU11</strain>
    </source>
</reference>
<feature type="region of interest" description="Disordered" evidence="1">
    <location>
        <begin position="57"/>
        <end position="92"/>
    </location>
</feature>
<evidence type="ECO:0000256" key="1">
    <source>
        <dbReference type="SAM" id="MobiDB-lite"/>
    </source>
</evidence>
<dbReference type="AlphaFoldDB" id="A0A0F3K874"/>
<dbReference type="EMBL" id="JZRB01000059">
    <property type="protein sequence ID" value="KJV26294.1"/>
    <property type="molecule type" value="Genomic_DNA"/>
</dbReference>
<organism evidence="2 3">
    <name type="scientific">Luteibacter yeojuensis</name>
    <dbReference type="NCBI Taxonomy" id="345309"/>
    <lineage>
        <taxon>Bacteria</taxon>
        <taxon>Pseudomonadati</taxon>
        <taxon>Pseudomonadota</taxon>
        <taxon>Gammaproteobacteria</taxon>
        <taxon>Lysobacterales</taxon>
        <taxon>Rhodanobacteraceae</taxon>
        <taxon>Luteibacter</taxon>
    </lineage>
</organism>
<keyword evidence="3" id="KW-1185">Reference proteome</keyword>
<name>A0A0F3K874_9GAMM</name>
<comment type="caution">
    <text evidence="2">The sequence shown here is derived from an EMBL/GenBank/DDBJ whole genome shotgun (WGS) entry which is preliminary data.</text>
</comment>
<accession>A0A0F3K874</accession>
<protein>
    <recommendedName>
        <fullName evidence="4">Glycine zipper 2TM domain-containing protein</fullName>
    </recommendedName>
</protein>
<proteinExistence type="predicted"/>
<feature type="compositionally biased region" description="Basic and acidic residues" evidence="1">
    <location>
        <begin position="68"/>
        <end position="92"/>
    </location>
</feature>
<sequence>MALGLLFSSAQPAEARDKMSRKEKNTLIGVGIGALGGALLSKGDMWGTIAGAAAGGAIGNVTTKNRRDRHDDRHDHWDNDRYRDRDRRDWDR</sequence>
<evidence type="ECO:0008006" key="4">
    <source>
        <dbReference type="Google" id="ProtNLM"/>
    </source>
</evidence>
<evidence type="ECO:0000313" key="3">
    <source>
        <dbReference type="Proteomes" id="UP000033651"/>
    </source>
</evidence>
<evidence type="ECO:0000313" key="2">
    <source>
        <dbReference type="EMBL" id="KJV26294.1"/>
    </source>
</evidence>
<dbReference type="Proteomes" id="UP000033651">
    <property type="component" value="Unassembled WGS sequence"/>
</dbReference>
<feature type="region of interest" description="Disordered" evidence="1">
    <location>
        <begin position="1"/>
        <end position="21"/>
    </location>
</feature>
<gene>
    <name evidence="2" type="ORF">VI08_19015</name>
</gene>
<dbReference type="PATRIC" id="fig|345309.4.peg.3614"/>